<dbReference type="AlphaFoldDB" id="A0A074J2T9"/>
<proteinExistence type="predicted"/>
<name>A0A074J2T9_9RHOB</name>
<dbReference type="Proteomes" id="UP000027432">
    <property type="component" value="Unassembled WGS sequence"/>
</dbReference>
<organism evidence="3 4">
    <name type="scientific">Thioclava pacifica DSM 10166</name>
    <dbReference type="NCBI Taxonomy" id="1353537"/>
    <lineage>
        <taxon>Bacteria</taxon>
        <taxon>Pseudomonadati</taxon>
        <taxon>Pseudomonadota</taxon>
        <taxon>Alphaproteobacteria</taxon>
        <taxon>Rhodobacterales</taxon>
        <taxon>Paracoccaceae</taxon>
        <taxon>Thioclava</taxon>
    </lineage>
</organism>
<dbReference type="STRING" id="1353537.TP2_09515"/>
<evidence type="ECO:0000313" key="4">
    <source>
        <dbReference type="Proteomes" id="UP000027432"/>
    </source>
</evidence>
<reference evidence="3 4" key="1">
    <citation type="submission" date="2013-07" db="EMBL/GenBank/DDBJ databases">
        <title>Thioclava pacifica DSM 10166 Genome Sequencing.</title>
        <authorList>
            <person name="Lai Q."/>
            <person name="Shao Z."/>
        </authorList>
    </citation>
    <scope>NUCLEOTIDE SEQUENCE [LARGE SCALE GENOMIC DNA]</scope>
    <source>
        <strain evidence="3 4">DSM 10166</strain>
    </source>
</reference>
<keyword evidence="4" id="KW-1185">Reference proteome</keyword>
<dbReference type="eggNOG" id="ENOG5033672">
    <property type="taxonomic scope" value="Bacteria"/>
</dbReference>
<protein>
    <recommendedName>
        <fullName evidence="2">DUF2059 domain-containing protein</fullName>
    </recommendedName>
</protein>
<comment type="caution">
    <text evidence="3">The sequence shown here is derived from an EMBL/GenBank/DDBJ whole genome shotgun (WGS) entry which is preliminary data.</text>
</comment>
<accession>A0A074J2T9</accession>
<keyword evidence="1" id="KW-0732">Signal</keyword>
<dbReference type="InterPro" id="IPR018637">
    <property type="entry name" value="DUF2059"/>
</dbReference>
<evidence type="ECO:0000259" key="2">
    <source>
        <dbReference type="Pfam" id="PF09832"/>
    </source>
</evidence>
<dbReference type="OrthoDB" id="7868692at2"/>
<evidence type="ECO:0000313" key="3">
    <source>
        <dbReference type="EMBL" id="KEO51706.1"/>
    </source>
</evidence>
<feature type="signal peptide" evidence="1">
    <location>
        <begin position="1"/>
        <end position="21"/>
    </location>
</feature>
<sequence length="185" mass="20196">MRHITLPAAALALSLALPAFAQTQTSPEAPLMLGGVPLNTIQPDTSTFAERVAAAQPYKEAAMANIDFTAMIAQMSQPLITMAAEKGRPLSEGQKRQIDALFQATFLAPLKQIMETQDETIAKLFTLQEIKAMSAFYTSPVGEKIISRMPKIMQSVQPQVVALMQETMPKLTPQIEKIIKEGNPK</sequence>
<gene>
    <name evidence="3" type="ORF">TP2_09515</name>
</gene>
<evidence type="ECO:0000256" key="1">
    <source>
        <dbReference type="SAM" id="SignalP"/>
    </source>
</evidence>
<feature type="chain" id="PRO_5001694469" description="DUF2059 domain-containing protein" evidence="1">
    <location>
        <begin position="22"/>
        <end position="185"/>
    </location>
</feature>
<feature type="domain" description="DUF2059" evidence="2">
    <location>
        <begin position="119"/>
        <end position="169"/>
    </location>
</feature>
<dbReference type="Pfam" id="PF09832">
    <property type="entry name" value="DUF2059"/>
    <property type="match status" value="1"/>
</dbReference>
<dbReference type="EMBL" id="AUND01000034">
    <property type="protein sequence ID" value="KEO51706.1"/>
    <property type="molecule type" value="Genomic_DNA"/>
</dbReference>
<dbReference type="RefSeq" id="WP_038077951.1">
    <property type="nucleotide sequence ID" value="NZ_AUND01000034.1"/>
</dbReference>